<name>A0ABD0RZ29_CIRMR</name>
<dbReference type="Proteomes" id="UP001529510">
    <property type="component" value="Unassembled WGS sequence"/>
</dbReference>
<comment type="caution">
    <text evidence="1">The sequence shown here is derived from an EMBL/GenBank/DDBJ whole genome shotgun (WGS) entry which is preliminary data.</text>
</comment>
<dbReference type="EMBL" id="JAMKFB020000001">
    <property type="protein sequence ID" value="KAL0203813.1"/>
    <property type="molecule type" value="Genomic_DNA"/>
</dbReference>
<accession>A0ABD0RZ29</accession>
<proteinExistence type="predicted"/>
<gene>
    <name evidence="1" type="ORF">M9458_001831</name>
</gene>
<organism evidence="1 2">
    <name type="scientific">Cirrhinus mrigala</name>
    <name type="common">Mrigala</name>
    <dbReference type="NCBI Taxonomy" id="683832"/>
    <lineage>
        <taxon>Eukaryota</taxon>
        <taxon>Metazoa</taxon>
        <taxon>Chordata</taxon>
        <taxon>Craniata</taxon>
        <taxon>Vertebrata</taxon>
        <taxon>Euteleostomi</taxon>
        <taxon>Actinopterygii</taxon>
        <taxon>Neopterygii</taxon>
        <taxon>Teleostei</taxon>
        <taxon>Ostariophysi</taxon>
        <taxon>Cypriniformes</taxon>
        <taxon>Cyprinidae</taxon>
        <taxon>Labeoninae</taxon>
        <taxon>Labeonini</taxon>
        <taxon>Cirrhinus</taxon>
    </lineage>
</organism>
<dbReference type="AlphaFoldDB" id="A0ABD0RZ29"/>
<sequence length="126" mass="13887">RSPSMLKVYVAAVAAYHAPIAGQSVGKNNLVVYFLKGSRRLNPLRPITIPSWDLPIVLRALRSLPFEPLQSIDLHPLMLKTVLLLALTSVKCMGDLQVLSVNPTCLEFGPNDSEVILKPRQGYVPK</sequence>
<dbReference type="PANTHER" id="PTHR35617">
    <property type="entry name" value="PHAGE_INTEGRASE DOMAIN-CONTAINING PROTEIN"/>
    <property type="match status" value="1"/>
</dbReference>
<feature type="non-terminal residue" evidence="1">
    <location>
        <position position="1"/>
    </location>
</feature>
<keyword evidence="2" id="KW-1185">Reference proteome</keyword>
<dbReference type="PANTHER" id="PTHR35617:SF3">
    <property type="entry name" value="CORE-BINDING (CB) DOMAIN-CONTAINING PROTEIN"/>
    <property type="match status" value="1"/>
</dbReference>
<evidence type="ECO:0000313" key="2">
    <source>
        <dbReference type="Proteomes" id="UP001529510"/>
    </source>
</evidence>
<reference evidence="1 2" key="1">
    <citation type="submission" date="2024-05" db="EMBL/GenBank/DDBJ databases">
        <title>Genome sequencing and assembly of Indian major carp, Cirrhinus mrigala (Hamilton, 1822).</title>
        <authorList>
            <person name="Mohindra V."/>
            <person name="Chowdhury L.M."/>
            <person name="Lal K."/>
            <person name="Jena J.K."/>
        </authorList>
    </citation>
    <scope>NUCLEOTIDE SEQUENCE [LARGE SCALE GENOMIC DNA]</scope>
    <source>
        <strain evidence="1">CM1030</strain>
        <tissue evidence="1">Blood</tissue>
    </source>
</reference>
<feature type="non-terminal residue" evidence="1">
    <location>
        <position position="126"/>
    </location>
</feature>
<protein>
    <submittedName>
        <fullName evidence="1">Uncharacterized protein</fullName>
    </submittedName>
</protein>
<evidence type="ECO:0000313" key="1">
    <source>
        <dbReference type="EMBL" id="KAL0203813.1"/>
    </source>
</evidence>